<name>A0A9P0NYD5_ACAOB</name>
<comment type="caution">
    <text evidence="2">The sequence shown here is derived from an EMBL/GenBank/DDBJ whole genome shotgun (WGS) entry which is preliminary data.</text>
</comment>
<keyword evidence="3" id="KW-1185">Reference proteome</keyword>
<evidence type="ECO:0000256" key="1">
    <source>
        <dbReference type="SAM" id="MobiDB-lite"/>
    </source>
</evidence>
<feature type="compositionally biased region" description="Acidic residues" evidence="1">
    <location>
        <begin position="27"/>
        <end position="37"/>
    </location>
</feature>
<feature type="region of interest" description="Disordered" evidence="1">
    <location>
        <begin position="25"/>
        <end position="49"/>
    </location>
</feature>
<organism evidence="2 3">
    <name type="scientific">Acanthoscelides obtectus</name>
    <name type="common">Bean weevil</name>
    <name type="synonym">Bruchus obtectus</name>
    <dbReference type="NCBI Taxonomy" id="200917"/>
    <lineage>
        <taxon>Eukaryota</taxon>
        <taxon>Metazoa</taxon>
        <taxon>Ecdysozoa</taxon>
        <taxon>Arthropoda</taxon>
        <taxon>Hexapoda</taxon>
        <taxon>Insecta</taxon>
        <taxon>Pterygota</taxon>
        <taxon>Neoptera</taxon>
        <taxon>Endopterygota</taxon>
        <taxon>Coleoptera</taxon>
        <taxon>Polyphaga</taxon>
        <taxon>Cucujiformia</taxon>
        <taxon>Chrysomeloidea</taxon>
        <taxon>Chrysomelidae</taxon>
        <taxon>Bruchinae</taxon>
        <taxon>Bruchini</taxon>
        <taxon>Acanthoscelides</taxon>
    </lineage>
</organism>
<evidence type="ECO:0000313" key="2">
    <source>
        <dbReference type="EMBL" id="CAH1963938.1"/>
    </source>
</evidence>
<reference evidence="2" key="1">
    <citation type="submission" date="2022-03" db="EMBL/GenBank/DDBJ databases">
        <authorList>
            <person name="Sayadi A."/>
        </authorList>
    </citation>
    <scope>NUCLEOTIDE SEQUENCE</scope>
</reference>
<dbReference type="Proteomes" id="UP001152888">
    <property type="component" value="Unassembled WGS sequence"/>
</dbReference>
<protein>
    <submittedName>
        <fullName evidence="2">Uncharacterized protein</fullName>
    </submittedName>
</protein>
<dbReference type="OrthoDB" id="6720674at2759"/>
<proteinExistence type="predicted"/>
<gene>
    <name evidence="2" type="ORF">ACAOBT_LOCUS5510</name>
</gene>
<dbReference type="EMBL" id="CAKOFQ010006712">
    <property type="protein sequence ID" value="CAH1963938.1"/>
    <property type="molecule type" value="Genomic_DNA"/>
</dbReference>
<evidence type="ECO:0000313" key="3">
    <source>
        <dbReference type="Proteomes" id="UP001152888"/>
    </source>
</evidence>
<dbReference type="AlphaFoldDB" id="A0A9P0NYD5"/>
<sequence length="163" mass="18801">MEIGNCQKLDLIEKIYEHVEEDKLAEDNDTEIGEDNTTDSVDLESRSDTRITAEATPTNNCKKRPRKGKQPVNENRADIAFTAMQSVMNQRELRHTRDEYSTFGEAVRHKIRKLSTEYEHEITQFKINEILLHASLGYFRQTTGVSQISRFPSTLDSWTTFAS</sequence>
<accession>A0A9P0NYD5</accession>